<organism evidence="1 2">
    <name type="scientific">Durusdinium trenchii</name>
    <dbReference type="NCBI Taxonomy" id="1381693"/>
    <lineage>
        <taxon>Eukaryota</taxon>
        <taxon>Sar</taxon>
        <taxon>Alveolata</taxon>
        <taxon>Dinophyceae</taxon>
        <taxon>Suessiales</taxon>
        <taxon>Symbiodiniaceae</taxon>
        <taxon>Durusdinium</taxon>
    </lineage>
</organism>
<accession>A0ABP0MGG3</accession>
<dbReference type="Gene3D" id="3.60.21.10">
    <property type="match status" value="1"/>
</dbReference>
<evidence type="ECO:0000313" key="2">
    <source>
        <dbReference type="Proteomes" id="UP001642484"/>
    </source>
</evidence>
<dbReference type="PANTHER" id="PTHR45668:SF5">
    <property type="entry name" value="SERINE_THREONINE-PROTEIN PHOSPHATASE 5"/>
    <property type="match status" value="1"/>
</dbReference>
<dbReference type="PANTHER" id="PTHR45668">
    <property type="entry name" value="SERINE/THREONINE-PROTEIN PHOSPHATASE 5-RELATED"/>
    <property type="match status" value="1"/>
</dbReference>
<dbReference type="PRINTS" id="PR00114">
    <property type="entry name" value="STPHPHTASE"/>
</dbReference>
<sequence>MAAFVAPLAAPAGRLIQSQPIRAPVNGQTPNAPARHAVSSGLGVALISALRWRGRCQSSRKQRVQRWSKEKSSGEIAAPSYPGVEDPKKLLSFAHELCDFFRSSSRARLPKEDAMKLLLDAQRMLMQEETLVRVQVPVGEYLNVVGDVHGQLFDFLSIFEANGWPSEENPFLFNGDFVDRGSYSVEIMLILLAFKLALPKHFFLGRGNHEDQQMNYYYGFTGEVLAKYDAELPVWAAFQRSFVALPLAHVVNEDVFVTHGGLPRINEISLDQIAALDRVQVSTEQEVREEGVIYNDLMWADPHDGSGSIGSQRGGSAKMFGADMTEQFLKRNDLSFIIRSHEVKDEGFEWQQNEKCLTVFSAPQYCDSCNNLGAVVRLHADEADEGAKLRPEILQFDAAEKPKDYVSAMAYCRLSESLMSKALEKQRKSQMAESGWGSS</sequence>
<dbReference type="SUPFAM" id="SSF56300">
    <property type="entry name" value="Metallo-dependent phosphatases"/>
    <property type="match status" value="1"/>
</dbReference>
<reference evidence="1 2" key="1">
    <citation type="submission" date="2024-02" db="EMBL/GenBank/DDBJ databases">
        <authorList>
            <person name="Chen Y."/>
            <person name="Shah S."/>
            <person name="Dougan E. K."/>
            <person name="Thang M."/>
            <person name="Chan C."/>
        </authorList>
    </citation>
    <scope>NUCLEOTIDE SEQUENCE [LARGE SCALE GENOMIC DNA]</scope>
</reference>
<dbReference type="InterPro" id="IPR051134">
    <property type="entry name" value="PPP_phosphatase"/>
</dbReference>
<dbReference type="InterPro" id="IPR029052">
    <property type="entry name" value="Metallo-depent_PP-like"/>
</dbReference>
<name>A0ABP0MGG3_9DINO</name>
<dbReference type="Pfam" id="PF00149">
    <property type="entry name" value="Metallophos"/>
    <property type="match status" value="1"/>
</dbReference>
<dbReference type="InterPro" id="IPR006186">
    <property type="entry name" value="Ser/Thr-sp_prot-phosphatase"/>
</dbReference>
<comment type="caution">
    <text evidence="1">The sequence shown here is derived from an EMBL/GenBank/DDBJ whole genome shotgun (WGS) entry which is preliminary data.</text>
</comment>
<dbReference type="InterPro" id="IPR004843">
    <property type="entry name" value="Calcineurin-like_PHP"/>
</dbReference>
<protein>
    <submittedName>
        <fullName evidence="1">Uncharacterized protein</fullName>
    </submittedName>
</protein>
<keyword evidence="2" id="KW-1185">Reference proteome</keyword>
<dbReference type="EMBL" id="CAXAMN010017335">
    <property type="protein sequence ID" value="CAK9050288.1"/>
    <property type="molecule type" value="Genomic_DNA"/>
</dbReference>
<proteinExistence type="predicted"/>
<dbReference type="Proteomes" id="UP001642484">
    <property type="component" value="Unassembled WGS sequence"/>
</dbReference>
<dbReference type="SMART" id="SM00156">
    <property type="entry name" value="PP2Ac"/>
    <property type="match status" value="1"/>
</dbReference>
<gene>
    <name evidence="1" type="ORF">CCMP2556_LOCUS25643</name>
</gene>
<evidence type="ECO:0000313" key="1">
    <source>
        <dbReference type="EMBL" id="CAK9050288.1"/>
    </source>
</evidence>